<dbReference type="EMBL" id="JAUUTY010001595">
    <property type="protein sequence ID" value="KAK1556103.1"/>
    <property type="molecule type" value="Genomic_DNA"/>
</dbReference>
<proteinExistence type="predicted"/>
<dbReference type="AlphaFoldDB" id="A0AAD8UUW3"/>
<sequence>MRKPTKLKEIQQLTGRVAALSRFVARLGEKALPFYALIKQGEKFQWNEEADRAFENLKRTISTPPILVAPKEKEPLLLYIAATPQVRVKGGKRKPKHGSAASATALRSLSRRSVDGGLGSAAALRSQLAAEVWTAALCSQLPPRRCGRRKRRQEMAGTAALYSSCEAPALRRRRQEASGAPGWRVLALLHGHGVIFRLCKENPSNEIFSELDEINAQVPILPEASEHPRVAGGGHGAPDDRAGAAQALAAPPYGDTASSPLRLRLFAYIKVPDLKHETEEATVRETFQSRRHREAKIWGTGVSVPAPCRTGKCPEGFSIDTAAISTAIFITACLP</sequence>
<protein>
    <recommendedName>
        <fullName evidence="3">Reverse transcriptase/retrotransposon-derived protein RNase H-like domain-containing protein</fullName>
    </recommendedName>
</protein>
<dbReference type="PANTHER" id="PTHR33064:SF37">
    <property type="entry name" value="RIBONUCLEASE H"/>
    <property type="match status" value="1"/>
</dbReference>
<dbReference type="Gene3D" id="3.30.70.270">
    <property type="match status" value="1"/>
</dbReference>
<evidence type="ECO:0000313" key="2">
    <source>
        <dbReference type="Proteomes" id="UP001231189"/>
    </source>
</evidence>
<name>A0AAD8UUW3_LOLMU</name>
<keyword evidence="2" id="KW-1185">Reference proteome</keyword>
<dbReference type="InterPro" id="IPR051320">
    <property type="entry name" value="Viral_Replic_Matur_Polypro"/>
</dbReference>
<dbReference type="PANTHER" id="PTHR33064">
    <property type="entry name" value="POL PROTEIN"/>
    <property type="match status" value="1"/>
</dbReference>
<gene>
    <name evidence="1" type="ORF">QYE76_017854</name>
</gene>
<dbReference type="SUPFAM" id="SSF56672">
    <property type="entry name" value="DNA/RNA polymerases"/>
    <property type="match status" value="1"/>
</dbReference>
<comment type="caution">
    <text evidence="1">The sequence shown here is derived from an EMBL/GenBank/DDBJ whole genome shotgun (WGS) entry which is preliminary data.</text>
</comment>
<accession>A0AAD8UUW3</accession>
<organism evidence="1 2">
    <name type="scientific">Lolium multiflorum</name>
    <name type="common">Italian ryegrass</name>
    <name type="synonym">Lolium perenne subsp. multiflorum</name>
    <dbReference type="NCBI Taxonomy" id="4521"/>
    <lineage>
        <taxon>Eukaryota</taxon>
        <taxon>Viridiplantae</taxon>
        <taxon>Streptophyta</taxon>
        <taxon>Embryophyta</taxon>
        <taxon>Tracheophyta</taxon>
        <taxon>Spermatophyta</taxon>
        <taxon>Magnoliopsida</taxon>
        <taxon>Liliopsida</taxon>
        <taxon>Poales</taxon>
        <taxon>Poaceae</taxon>
        <taxon>BOP clade</taxon>
        <taxon>Pooideae</taxon>
        <taxon>Poodae</taxon>
        <taxon>Poeae</taxon>
        <taxon>Poeae Chloroplast Group 2 (Poeae type)</taxon>
        <taxon>Loliodinae</taxon>
        <taxon>Loliinae</taxon>
        <taxon>Lolium</taxon>
    </lineage>
</organism>
<dbReference type="InterPro" id="IPR043502">
    <property type="entry name" value="DNA/RNA_pol_sf"/>
</dbReference>
<dbReference type="Proteomes" id="UP001231189">
    <property type="component" value="Unassembled WGS sequence"/>
</dbReference>
<evidence type="ECO:0008006" key="3">
    <source>
        <dbReference type="Google" id="ProtNLM"/>
    </source>
</evidence>
<reference evidence="1" key="1">
    <citation type="submission" date="2023-07" db="EMBL/GenBank/DDBJ databases">
        <title>A chromosome-level genome assembly of Lolium multiflorum.</title>
        <authorList>
            <person name="Chen Y."/>
            <person name="Copetti D."/>
            <person name="Kolliker R."/>
            <person name="Studer B."/>
        </authorList>
    </citation>
    <scope>NUCLEOTIDE SEQUENCE</scope>
    <source>
        <strain evidence="1">02402/16</strain>
        <tissue evidence="1">Leaf</tissue>
    </source>
</reference>
<evidence type="ECO:0000313" key="1">
    <source>
        <dbReference type="EMBL" id="KAK1556103.1"/>
    </source>
</evidence>
<dbReference type="InterPro" id="IPR043128">
    <property type="entry name" value="Rev_trsase/Diguanyl_cyclase"/>
</dbReference>